<reference evidence="1" key="1">
    <citation type="submission" date="2019-11" db="EMBL/GenBank/DDBJ databases">
        <title>Nori genome reveals adaptations in red seaweeds to the harsh intertidal environment.</title>
        <authorList>
            <person name="Wang D."/>
            <person name="Mao Y."/>
        </authorList>
    </citation>
    <scope>NUCLEOTIDE SEQUENCE</scope>
    <source>
        <tissue evidence="1">Gametophyte</tissue>
    </source>
</reference>
<keyword evidence="2" id="KW-1185">Reference proteome</keyword>
<dbReference type="EMBL" id="CM020618">
    <property type="protein sequence ID" value="KAK1861962.1"/>
    <property type="molecule type" value="Genomic_DNA"/>
</dbReference>
<comment type="caution">
    <text evidence="1">The sequence shown here is derived from an EMBL/GenBank/DDBJ whole genome shotgun (WGS) entry which is preliminary data.</text>
</comment>
<name>A0ACC3BVM4_PYRYE</name>
<protein>
    <submittedName>
        <fullName evidence="1">Uncharacterized protein</fullName>
    </submittedName>
</protein>
<proteinExistence type="predicted"/>
<gene>
    <name evidence="1" type="ORF">I4F81_004538</name>
</gene>
<accession>A0ACC3BVM4</accession>
<evidence type="ECO:0000313" key="1">
    <source>
        <dbReference type="EMBL" id="KAK1861962.1"/>
    </source>
</evidence>
<dbReference type="Proteomes" id="UP000798662">
    <property type="component" value="Chromosome 1"/>
</dbReference>
<organism evidence="1 2">
    <name type="scientific">Pyropia yezoensis</name>
    <name type="common">Susabi-nori</name>
    <name type="synonym">Porphyra yezoensis</name>
    <dbReference type="NCBI Taxonomy" id="2788"/>
    <lineage>
        <taxon>Eukaryota</taxon>
        <taxon>Rhodophyta</taxon>
        <taxon>Bangiophyceae</taxon>
        <taxon>Bangiales</taxon>
        <taxon>Bangiaceae</taxon>
        <taxon>Pyropia</taxon>
    </lineage>
</organism>
<sequence length="868" mass="93400">MRTAAMAVRVVPHSSSNVSSVPSSTSGRSDMSRDFERERLLAGMACGVEYGFLTSLMSPDLHDSLTEVSLLSVSDRLLFQTLPLVMSVLEKIGETSANRTIFVKLVGALRLRASVSRPIKLRLMLLVRTPGYGSRWQVSMVFRHDCYPLARTQLEERLESLASTPTLRPVDAQSSASTVSGVAFQRGSSVATTSSGGGGLTTQSSVSSLVSELESSRTRLMKFAVEELLHPTKGVKQSVHKRHLLHVHDSFHASDVVDWLMERLGLANRSDAVRFGEAFRAQGVLRRVGKNPEKHFKDDAHLYVSQVSVLASDKQYACVVTKGGEKIACWREAPVPASEAPVVAVQMRLPVDMVDLQSVDFWGTDVYREGVDVKGFSFGYRTVTHPLLCNNASDVHDAGVHDSGGHAASAAASPCRAAQAAAMAKAVASASGNAAGTSADHGALPGSPGGSAVTAKSVALPLPQGGGAVAAAVATSSKPPPSPSTGSGAAGGTRVAHAFSRIPSMTGSDSVEPDEESNGVLVSHAEVVKVFSSIARPMIVQLSNPHPEARVRNMGVPTPQQIAEDKDAENPDLPSHEVASPDVIVKKGDNLLQDMSMEIMFRCFNSIWQRSERFPNPDTTPYAYCYEVIPTGPRVGFMEAVTSLESLRDFDWEKWATRIKAHPGAVENMVRSAAGAYVAAYVLGAADRHWHNILIKECSTMLHIDFGYILTQAPPIDGPRFSISPAMQAGLTAVGVWGKFVDYSVKAFLALRDSAPEVVRTTVLLFSHADFEENVIREYMKSKVSLAVHSTEEAAAKSIQTQIDASATQWKMKVKSYTHDKVDPAFYKLLEKRFPPALLAMKIVEAKNHATSKVSTVAHSSSDGTLQV</sequence>
<evidence type="ECO:0000313" key="2">
    <source>
        <dbReference type="Proteomes" id="UP000798662"/>
    </source>
</evidence>